<gene>
    <name evidence="1" type="ORF">BGZ65_009672</name>
</gene>
<accession>A0A9P6INF7</accession>
<proteinExistence type="predicted"/>
<organism evidence="1 2">
    <name type="scientific">Modicella reniformis</name>
    <dbReference type="NCBI Taxonomy" id="1440133"/>
    <lineage>
        <taxon>Eukaryota</taxon>
        <taxon>Fungi</taxon>
        <taxon>Fungi incertae sedis</taxon>
        <taxon>Mucoromycota</taxon>
        <taxon>Mortierellomycotina</taxon>
        <taxon>Mortierellomycetes</taxon>
        <taxon>Mortierellales</taxon>
        <taxon>Mortierellaceae</taxon>
        <taxon>Modicella</taxon>
    </lineage>
</organism>
<sequence length="344" mass="38462">MLESFEITEVNIPNQHMDSEREIDLVLVMVEAHNSQVEIEAKGGSMPRSRPETEGYRIWDPYETYIPQLRTRIEIAPVVQYTGVVFSEGIQSFLRRIARMEQGKDLGIKPPPIIQNQDLDQWDIPDDFHITLCMGVVPEEFLKATGGLGATVLVELEAVGELEGKIWALKAKGVDSLTDIKNAILIAPNGNMYATPEPFKHGFKASSNETSTAWDLDLQGELGRVMLRKDGTPHIMMAYDRFRGMRPYAATKIRQWEPLGSSSRAPRVILVGTIGVKKLLGMKSQKLDQLAIVPGAGVCIANIIKLYASKKEISLHGRELGLMIKKVRQEMKRLVIENKAANEE</sequence>
<protein>
    <submittedName>
        <fullName evidence="1">Uncharacterized protein</fullName>
    </submittedName>
</protein>
<dbReference type="OrthoDB" id="5596992at2759"/>
<keyword evidence="2" id="KW-1185">Reference proteome</keyword>
<name>A0A9P6INF7_9FUNG</name>
<reference evidence="1" key="1">
    <citation type="journal article" date="2020" name="Fungal Divers.">
        <title>Resolving the Mortierellaceae phylogeny through synthesis of multi-gene phylogenetics and phylogenomics.</title>
        <authorList>
            <person name="Vandepol N."/>
            <person name="Liber J."/>
            <person name="Desiro A."/>
            <person name="Na H."/>
            <person name="Kennedy M."/>
            <person name="Barry K."/>
            <person name="Grigoriev I.V."/>
            <person name="Miller A.N."/>
            <person name="O'Donnell K."/>
            <person name="Stajich J.E."/>
            <person name="Bonito G."/>
        </authorList>
    </citation>
    <scope>NUCLEOTIDE SEQUENCE</scope>
    <source>
        <strain evidence="1">MES-2147</strain>
    </source>
</reference>
<dbReference type="Proteomes" id="UP000749646">
    <property type="component" value="Unassembled WGS sequence"/>
</dbReference>
<dbReference type="AlphaFoldDB" id="A0A9P6INF7"/>
<comment type="caution">
    <text evidence="1">The sequence shown here is derived from an EMBL/GenBank/DDBJ whole genome shotgun (WGS) entry which is preliminary data.</text>
</comment>
<evidence type="ECO:0000313" key="2">
    <source>
        <dbReference type="Proteomes" id="UP000749646"/>
    </source>
</evidence>
<dbReference type="EMBL" id="JAAAHW010009510">
    <property type="protein sequence ID" value="KAF9939727.1"/>
    <property type="molecule type" value="Genomic_DNA"/>
</dbReference>
<evidence type="ECO:0000313" key="1">
    <source>
        <dbReference type="EMBL" id="KAF9939727.1"/>
    </source>
</evidence>